<evidence type="ECO:0000313" key="2">
    <source>
        <dbReference type="Proteomes" id="UP000664277"/>
    </source>
</evidence>
<name>A0A8J7PB89_9BACT</name>
<organism evidence="1 2">
    <name type="scientific">Candidatus Obscuribacter phosphatis</name>
    <dbReference type="NCBI Taxonomy" id="1906157"/>
    <lineage>
        <taxon>Bacteria</taxon>
        <taxon>Bacillati</taxon>
        <taxon>Candidatus Melainabacteria</taxon>
        <taxon>Candidatus Obscuribacterales</taxon>
        <taxon>Candidatus Obscuribacteraceae</taxon>
        <taxon>Candidatus Obscuribacter</taxon>
    </lineage>
</organism>
<sequence length="82" mass="9733">MGKTLRTKTLYQDKDWLVQKYVKEKLSTVEIAKIYRETENKWCDPNTISRWLKKHNIAMRSLAEAQQNRHSTVATPATRKKQ</sequence>
<reference evidence="1" key="1">
    <citation type="submission" date="2021-02" db="EMBL/GenBank/DDBJ databases">
        <title>Genome-Resolved Metagenomics of a Microbial Community Performing Photosynthetic Biological Nutrient Removal.</title>
        <authorList>
            <person name="Mcdaniel E.A."/>
        </authorList>
    </citation>
    <scope>NUCLEOTIDE SEQUENCE</scope>
    <source>
        <strain evidence="1">UWPOB_OBS1</strain>
    </source>
</reference>
<protein>
    <submittedName>
        <fullName evidence="1">Uncharacterized protein</fullName>
    </submittedName>
</protein>
<proteinExistence type="predicted"/>
<dbReference type="AlphaFoldDB" id="A0A8J7PB89"/>
<comment type="caution">
    <text evidence="1">The sequence shown here is derived from an EMBL/GenBank/DDBJ whole genome shotgun (WGS) entry which is preliminary data.</text>
</comment>
<evidence type="ECO:0000313" key="1">
    <source>
        <dbReference type="EMBL" id="MBN8659501.1"/>
    </source>
</evidence>
<dbReference type="Proteomes" id="UP000664277">
    <property type="component" value="Unassembled WGS sequence"/>
</dbReference>
<accession>A0A8J7PB89</accession>
<dbReference type="EMBL" id="JAFLCK010000003">
    <property type="protein sequence ID" value="MBN8659501.1"/>
    <property type="molecule type" value="Genomic_DNA"/>
</dbReference>
<gene>
    <name evidence="1" type="ORF">J0M35_04005</name>
</gene>